<sequence>MADNEPHKPSSSDPPEGLMLRHVLPKLDKWWFQQGHLRSLNLLLLAGLLTQATTGYDGSMLNGLQALPSWADYFDKPTGIRLGAMVNGTMFGTLVAMFVSAWICDKLGRRWPIFGGSCTILVGTILQASSQNFGSFIASRWIIGFGLGVLQVCSTLFLSEVSYPAHRGKITAIYEPAWPLGALIAAWITFGSFKMHGNWAWRLPSLLQGVTSLIQACLVFFAPESPRWLISKGRHGEAFEMLTKYHGGGDRTSALVMFEIVEINVSLEVDRANKAVSWLAFFSTRGNRRRFYIVATAGFCLQWAGNSIVSYFLPLVLKNSGVTDSYTQLVINACTQVWSFLWAVFFGLTIDRVGRRKLLLSSYIAMFLTYLVWIILAAIISRPHFENKYMGRGIIVLIFAFFCFYRMAAPVMPAYCVEILTYELRAKGMTIFQLGSTLASILNGFTNPIALENLGWKYYIVFLCLLAFWTLVIWVGYPETKGLSLEEMTTIFDGEHSTLKNGVFASLESNGKSGVLFQMEHAEV</sequence>
<feature type="transmembrane region" description="Helical" evidence="8">
    <location>
        <begin position="429"/>
        <end position="450"/>
    </location>
</feature>
<dbReference type="EMBL" id="AZNF01000002">
    <property type="protein sequence ID" value="KID69079.1"/>
    <property type="molecule type" value="Genomic_DNA"/>
</dbReference>
<evidence type="ECO:0000313" key="10">
    <source>
        <dbReference type="EMBL" id="KID69079.1"/>
    </source>
</evidence>
<keyword evidence="4 8" id="KW-0812">Transmembrane</keyword>
<reference evidence="10 11" key="1">
    <citation type="journal article" date="2014" name="Proc. Natl. Acad. Sci. U.S.A.">
        <title>Trajectory and genomic determinants of fungal-pathogen speciation and host adaptation.</title>
        <authorList>
            <person name="Hu X."/>
            <person name="Xiao G."/>
            <person name="Zheng P."/>
            <person name="Shang Y."/>
            <person name="Su Y."/>
            <person name="Zhang X."/>
            <person name="Liu X."/>
            <person name="Zhan S."/>
            <person name="St Leger R.J."/>
            <person name="Wang C."/>
        </authorList>
    </citation>
    <scope>NUCLEOTIDE SEQUENCE [LARGE SCALE GENOMIC DNA]</scope>
    <source>
        <strain evidence="10 11">ARSEF 549</strain>
    </source>
</reference>
<evidence type="ECO:0000256" key="2">
    <source>
        <dbReference type="ARBA" id="ARBA00010992"/>
    </source>
</evidence>
<evidence type="ECO:0000313" key="11">
    <source>
        <dbReference type="Proteomes" id="UP000031186"/>
    </source>
</evidence>
<protein>
    <submittedName>
        <fullName evidence="10">Hexose transporter protein</fullName>
    </submittedName>
</protein>
<dbReference type="InterPro" id="IPR003663">
    <property type="entry name" value="Sugar/inositol_transpt"/>
</dbReference>
<dbReference type="GO" id="GO:0016020">
    <property type="term" value="C:membrane"/>
    <property type="evidence" value="ECO:0007669"/>
    <property type="project" value="UniProtKB-SubCell"/>
</dbReference>
<dbReference type="PROSITE" id="PS50850">
    <property type="entry name" value="MFS"/>
    <property type="match status" value="1"/>
</dbReference>
<feature type="transmembrane region" description="Helical" evidence="8">
    <location>
        <begin position="325"/>
        <end position="348"/>
    </location>
</feature>
<dbReference type="InterPro" id="IPR005829">
    <property type="entry name" value="Sugar_transporter_CS"/>
</dbReference>
<dbReference type="PANTHER" id="PTHR48022">
    <property type="entry name" value="PLASTIDIC GLUCOSE TRANSPORTER 4"/>
    <property type="match status" value="1"/>
</dbReference>
<feature type="transmembrane region" description="Helical" evidence="8">
    <location>
        <begin position="393"/>
        <end position="417"/>
    </location>
</feature>
<gene>
    <name evidence="10" type="ORF">MAN_01593</name>
</gene>
<dbReference type="FunFam" id="1.20.1250.20:FF:000134">
    <property type="entry name" value="MFS sugar transporter protein"/>
    <property type="match status" value="1"/>
</dbReference>
<dbReference type="Gene3D" id="1.20.1250.20">
    <property type="entry name" value="MFS general substrate transporter like domains"/>
    <property type="match status" value="1"/>
</dbReference>
<organism evidence="10 11">
    <name type="scientific">Metarhizium anisopliae (strain ARSEF 549)</name>
    <dbReference type="NCBI Taxonomy" id="3151832"/>
    <lineage>
        <taxon>Eukaryota</taxon>
        <taxon>Fungi</taxon>
        <taxon>Dikarya</taxon>
        <taxon>Ascomycota</taxon>
        <taxon>Pezizomycotina</taxon>
        <taxon>Sordariomycetes</taxon>
        <taxon>Hypocreomycetidae</taxon>
        <taxon>Hypocreales</taxon>
        <taxon>Clavicipitaceae</taxon>
        <taxon>Metarhizium</taxon>
    </lineage>
</organism>
<dbReference type="OrthoDB" id="6133115at2759"/>
<comment type="similarity">
    <text evidence="2 7">Belongs to the major facilitator superfamily. Sugar transporter (TC 2.A.1.1) family.</text>
</comment>
<keyword evidence="5 8" id="KW-1133">Transmembrane helix</keyword>
<feature type="transmembrane region" description="Helical" evidence="8">
    <location>
        <begin position="173"/>
        <end position="193"/>
    </location>
</feature>
<keyword evidence="11" id="KW-1185">Reference proteome</keyword>
<dbReference type="InterPro" id="IPR005828">
    <property type="entry name" value="MFS_sugar_transport-like"/>
</dbReference>
<feature type="domain" description="Major facilitator superfamily (MFS) profile" evidence="9">
    <location>
        <begin position="43"/>
        <end position="481"/>
    </location>
</feature>
<evidence type="ECO:0000256" key="3">
    <source>
        <dbReference type="ARBA" id="ARBA00022448"/>
    </source>
</evidence>
<feature type="transmembrane region" description="Helical" evidence="8">
    <location>
        <begin position="456"/>
        <end position="477"/>
    </location>
</feature>
<evidence type="ECO:0000256" key="8">
    <source>
        <dbReference type="SAM" id="Phobius"/>
    </source>
</evidence>
<name>A0A0B4GLF9_METAF</name>
<dbReference type="SUPFAM" id="SSF103473">
    <property type="entry name" value="MFS general substrate transporter"/>
    <property type="match status" value="1"/>
</dbReference>
<dbReference type="InterPro" id="IPR020846">
    <property type="entry name" value="MFS_dom"/>
</dbReference>
<feature type="transmembrane region" description="Helical" evidence="8">
    <location>
        <begin position="360"/>
        <end position="381"/>
    </location>
</feature>
<accession>A0A0B4GLF9</accession>
<feature type="transmembrane region" description="Helical" evidence="8">
    <location>
        <begin position="111"/>
        <end position="129"/>
    </location>
</feature>
<dbReference type="InterPro" id="IPR050360">
    <property type="entry name" value="MFS_Sugar_Transporters"/>
</dbReference>
<feature type="transmembrane region" description="Helical" evidence="8">
    <location>
        <begin position="291"/>
        <end position="313"/>
    </location>
</feature>
<dbReference type="AlphaFoldDB" id="A0A0B4GLF9"/>
<keyword evidence="6 8" id="KW-0472">Membrane</keyword>
<dbReference type="Pfam" id="PF00083">
    <property type="entry name" value="Sugar_tr"/>
    <property type="match status" value="1"/>
</dbReference>
<dbReference type="PROSITE" id="PS00217">
    <property type="entry name" value="SUGAR_TRANSPORT_2"/>
    <property type="match status" value="1"/>
</dbReference>
<dbReference type="HOGENOM" id="CLU_001265_30_13_1"/>
<feature type="transmembrane region" description="Helical" evidence="8">
    <location>
        <begin position="141"/>
        <end position="161"/>
    </location>
</feature>
<proteinExistence type="inferred from homology"/>
<dbReference type="GO" id="GO:0005351">
    <property type="term" value="F:carbohydrate:proton symporter activity"/>
    <property type="evidence" value="ECO:0007669"/>
    <property type="project" value="TreeGrafter"/>
</dbReference>
<evidence type="ECO:0000256" key="5">
    <source>
        <dbReference type="ARBA" id="ARBA00022989"/>
    </source>
</evidence>
<dbReference type="Proteomes" id="UP000031186">
    <property type="component" value="Unassembled WGS sequence"/>
</dbReference>
<evidence type="ECO:0000256" key="7">
    <source>
        <dbReference type="RuleBase" id="RU003346"/>
    </source>
</evidence>
<comment type="subcellular location">
    <subcellularLocation>
        <location evidence="1">Membrane</location>
        <topology evidence="1">Multi-pass membrane protein</topology>
    </subcellularLocation>
</comment>
<feature type="transmembrane region" description="Helical" evidence="8">
    <location>
        <begin position="82"/>
        <end position="104"/>
    </location>
</feature>
<evidence type="ECO:0000259" key="9">
    <source>
        <dbReference type="PROSITE" id="PS50850"/>
    </source>
</evidence>
<feature type="non-terminal residue" evidence="10">
    <location>
        <position position="1"/>
    </location>
</feature>
<dbReference type="NCBIfam" id="TIGR00879">
    <property type="entry name" value="SP"/>
    <property type="match status" value="1"/>
</dbReference>
<evidence type="ECO:0000256" key="6">
    <source>
        <dbReference type="ARBA" id="ARBA00023136"/>
    </source>
</evidence>
<keyword evidence="3 7" id="KW-0813">Transport</keyword>
<dbReference type="InterPro" id="IPR036259">
    <property type="entry name" value="MFS_trans_sf"/>
</dbReference>
<dbReference type="PANTHER" id="PTHR48022:SF24">
    <property type="entry name" value="HEXOSE TRANSPORTER PROTEIN (AFU_ORTHOLOGUE AFUA_8G04480)"/>
    <property type="match status" value="1"/>
</dbReference>
<dbReference type="VEuPathDB" id="FungiDB:MAN_01593"/>
<comment type="caution">
    <text evidence="10">The sequence shown here is derived from an EMBL/GenBank/DDBJ whole genome shotgun (WGS) entry which is preliminary data.</text>
</comment>
<evidence type="ECO:0000256" key="1">
    <source>
        <dbReference type="ARBA" id="ARBA00004141"/>
    </source>
</evidence>
<feature type="transmembrane region" description="Helical" evidence="8">
    <location>
        <begin position="199"/>
        <end position="222"/>
    </location>
</feature>
<evidence type="ECO:0000256" key="4">
    <source>
        <dbReference type="ARBA" id="ARBA00022692"/>
    </source>
</evidence>